<protein>
    <recommendedName>
        <fullName evidence="3">Peptidase aspartic putative domain-containing protein</fullName>
    </recommendedName>
</protein>
<evidence type="ECO:0000313" key="2">
    <source>
        <dbReference type="Proteomes" id="UP000708208"/>
    </source>
</evidence>
<dbReference type="AlphaFoldDB" id="A0A8J2JHW3"/>
<sequence length="879" mass="99753">MGDTHDSLIRTQRAIKAKLTTIEKDLQAQNGAKLSQIRFDETLKKLEQRSKSIESHHAKIYPLCADAAEEANQDAEYNFLYNRHLTLLEELEILRPAPAASVPVVVKTKVKLPELPTPHFDGNLNDWMSFQDLFNCAINSNTSLEPAQKLQYLQNCLSKEAKTVIKHLPATDDNYDEAWRLLKNRFDNKREIITANLRRLTGQPAMKDENGSALRKLIDTTKECFQALKALKQPVQHWDSWLIFIIADKLDAETHRQWVLSIKPATLPTFEELCDFLDQRCRAISESGTVKFKSNSHSNSNEKKVSSHHGSVDAKCRICNDSHLTFKCPTFHKQTIPERRETIKRKNLCFNCLGHGHKTTSCSSSFTCKKCKKKHHTMVHLDSPVPDETPGVSSLTAHKGPQRSQVLLQTAIVNIQDKYGNLQSFRALLDSASEVSFVSERCIKKLALPTKMTNLTIKGVSATVVGSSTKVAQLQVSSRIYVFSTTIAAYVIPRVTGRIPSSDIDPTNLTYLHGLKLADQFYYNPEDIDLLIGADRFSSLQRPTPVIHGPPGSPDAMDTVFGWTISGEVKNSKLAIVTSFHVNCQLETIMQKFWELESVPEVSTNSSEEEECERHFVNNCRRMDNGRYMVRLPLKQDTPALGFSRDLAVRRLMHLERRLKSNPTLRDEYVKVLREYQDLGHMEKVPMNDVRENLSTYYMPHHCVIKESSTTTRVRVVFDASAKTTSGISLNERCMVGPKTQDDLIAILLRFRLWAVAITTDVRKMYSQFLVHPDDRDLQRIVWRENPDNPIEDWRMTGVTFGQTSAPYLATRALKQLAHDEKLNFPLASEVTCRDTCVDDIMTGANDPQEGRILQQQLLQMFPVLVWSFGSGHPMTPAF</sequence>
<accession>A0A8J2JHW3</accession>
<proteinExistence type="predicted"/>
<dbReference type="EMBL" id="CAJVCH010071163">
    <property type="protein sequence ID" value="CAG7720501.1"/>
    <property type="molecule type" value="Genomic_DNA"/>
</dbReference>
<dbReference type="Pfam" id="PF03564">
    <property type="entry name" value="DUF1759"/>
    <property type="match status" value="1"/>
</dbReference>
<dbReference type="Proteomes" id="UP000708208">
    <property type="component" value="Unassembled WGS sequence"/>
</dbReference>
<reference evidence="1" key="1">
    <citation type="submission" date="2021-06" db="EMBL/GenBank/DDBJ databases">
        <authorList>
            <person name="Hodson N. C."/>
            <person name="Mongue J. A."/>
            <person name="Jaron S. K."/>
        </authorList>
    </citation>
    <scope>NUCLEOTIDE SEQUENCE</scope>
</reference>
<organism evidence="1 2">
    <name type="scientific">Allacma fusca</name>
    <dbReference type="NCBI Taxonomy" id="39272"/>
    <lineage>
        <taxon>Eukaryota</taxon>
        <taxon>Metazoa</taxon>
        <taxon>Ecdysozoa</taxon>
        <taxon>Arthropoda</taxon>
        <taxon>Hexapoda</taxon>
        <taxon>Collembola</taxon>
        <taxon>Symphypleona</taxon>
        <taxon>Sminthuridae</taxon>
        <taxon>Allacma</taxon>
    </lineage>
</organism>
<name>A0A8J2JHW3_9HEXA</name>
<dbReference type="InterPro" id="IPR005312">
    <property type="entry name" value="DUF1759"/>
</dbReference>
<dbReference type="OrthoDB" id="7553315at2759"/>
<dbReference type="CDD" id="cd00303">
    <property type="entry name" value="retropepsin_like"/>
    <property type="match status" value="1"/>
</dbReference>
<evidence type="ECO:0008006" key="3">
    <source>
        <dbReference type="Google" id="ProtNLM"/>
    </source>
</evidence>
<keyword evidence="2" id="KW-1185">Reference proteome</keyword>
<comment type="caution">
    <text evidence="1">The sequence shown here is derived from an EMBL/GenBank/DDBJ whole genome shotgun (WGS) entry which is preliminary data.</text>
</comment>
<gene>
    <name evidence="1" type="ORF">AFUS01_LOCUS9774</name>
</gene>
<dbReference type="PANTHER" id="PTHR47331:SF4">
    <property type="entry name" value="PEPTIDASE S1 DOMAIN-CONTAINING PROTEIN"/>
    <property type="match status" value="1"/>
</dbReference>
<dbReference type="PANTHER" id="PTHR47331">
    <property type="entry name" value="PHD-TYPE DOMAIN-CONTAINING PROTEIN"/>
    <property type="match status" value="1"/>
</dbReference>
<evidence type="ECO:0000313" key="1">
    <source>
        <dbReference type="EMBL" id="CAG7720501.1"/>
    </source>
</evidence>